<evidence type="ECO:0000313" key="6">
    <source>
        <dbReference type="Proteomes" id="UP000247792"/>
    </source>
</evidence>
<keyword evidence="3 4" id="KW-0326">Glycosidase</keyword>
<evidence type="ECO:0000256" key="2">
    <source>
        <dbReference type="ARBA" id="ARBA00022801"/>
    </source>
</evidence>
<dbReference type="PANTHER" id="PTHR31339">
    <property type="entry name" value="PECTIN LYASE-RELATED"/>
    <property type="match status" value="1"/>
</dbReference>
<dbReference type="AlphaFoldDB" id="A0A318JED8"/>
<dbReference type="Pfam" id="PF00295">
    <property type="entry name" value="Glyco_hydro_28"/>
    <property type="match status" value="1"/>
</dbReference>
<dbReference type="RefSeq" id="WP_245936907.1">
    <property type="nucleotide sequence ID" value="NZ_QJKB01000002.1"/>
</dbReference>
<dbReference type="SMART" id="SM00710">
    <property type="entry name" value="PbH1"/>
    <property type="match status" value="5"/>
</dbReference>
<dbReference type="Gene3D" id="2.160.20.10">
    <property type="entry name" value="Single-stranded right-handed beta-helix, Pectin lyase-like"/>
    <property type="match status" value="1"/>
</dbReference>
<organism evidence="5 6">
    <name type="scientific">Undibacterium pigrum</name>
    <dbReference type="NCBI Taxonomy" id="401470"/>
    <lineage>
        <taxon>Bacteria</taxon>
        <taxon>Pseudomonadati</taxon>
        <taxon>Pseudomonadota</taxon>
        <taxon>Betaproteobacteria</taxon>
        <taxon>Burkholderiales</taxon>
        <taxon>Oxalobacteraceae</taxon>
        <taxon>Undibacterium</taxon>
    </lineage>
</organism>
<name>A0A318JED8_9BURK</name>
<keyword evidence="2 4" id="KW-0378">Hydrolase</keyword>
<dbReference type="InterPro" id="IPR000743">
    <property type="entry name" value="Glyco_hydro_28"/>
</dbReference>
<comment type="caution">
    <text evidence="5">The sequence shown here is derived from an EMBL/GenBank/DDBJ whole genome shotgun (WGS) entry which is preliminary data.</text>
</comment>
<keyword evidence="6" id="KW-1185">Reference proteome</keyword>
<dbReference type="GO" id="GO:0005975">
    <property type="term" value="P:carbohydrate metabolic process"/>
    <property type="evidence" value="ECO:0007669"/>
    <property type="project" value="InterPro"/>
</dbReference>
<accession>A0A318JED8</accession>
<comment type="similarity">
    <text evidence="1 4">Belongs to the glycosyl hydrolase 28 family.</text>
</comment>
<dbReference type="GO" id="GO:0004650">
    <property type="term" value="F:polygalacturonase activity"/>
    <property type="evidence" value="ECO:0007669"/>
    <property type="project" value="InterPro"/>
</dbReference>
<dbReference type="EMBL" id="QJKB01000002">
    <property type="protein sequence ID" value="PXX45464.1"/>
    <property type="molecule type" value="Genomic_DNA"/>
</dbReference>
<evidence type="ECO:0000313" key="5">
    <source>
        <dbReference type="EMBL" id="PXX45464.1"/>
    </source>
</evidence>
<evidence type="ECO:0000256" key="1">
    <source>
        <dbReference type="ARBA" id="ARBA00008834"/>
    </source>
</evidence>
<dbReference type="InterPro" id="IPR012334">
    <property type="entry name" value="Pectin_lyas_fold"/>
</dbReference>
<dbReference type="PROSITE" id="PS51318">
    <property type="entry name" value="TAT"/>
    <property type="match status" value="1"/>
</dbReference>
<dbReference type="Proteomes" id="UP000247792">
    <property type="component" value="Unassembled WGS sequence"/>
</dbReference>
<dbReference type="SUPFAM" id="SSF51126">
    <property type="entry name" value="Pectin lyase-like"/>
    <property type="match status" value="1"/>
</dbReference>
<dbReference type="InterPro" id="IPR006311">
    <property type="entry name" value="TAT_signal"/>
</dbReference>
<dbReference type="PANTHER" id="PTHR31339:SF86">
    <property type="entry name" value="PECTATE LYASE SUPERFAMILY PROTEIN DOMAIN-CONTAINING PROTEIN"/>
    <property type="match status" value="1"/>
</dbReference>
<gene>
    <name evidence="5" type="ORF">DFR42_102692</name>
</gene>
<dbReference type="InterPro" id="IPR006626">
    <property type="entry name" value="PbH1"/>
</dbReference>
<sequence length="636" mass="68725">MQNSNLKNGLNLSMSVSMKRRSFLQAASAGGLLLGSGMTASAMAAAAGKKDPWKQAQDIINRFAKPIQFRKEDFLITSFGAETCQVVPTVAWVSFVEKANLSTPAKGSKDCYPAIADAIAACHKAGGGRVVIPAGNWYCAGPIVLLSNVNVHLQAGAHVYFSNDPADYAKYGKFNCGKNGNLSMTRWEGNDCLNFSSMVYAFGQNNIALTGEDWTAILDGQAGVDFPDNPYCWWSWKGREKPNTSGDIAAGNSGNYVKHVKGETEVSLNPLNPTSLQEVAPHLSAQEASFIQGEGDKWRRDSNYLRALAEARVPAEKRVFGMGHFLRPHMVQFISCTNVLFQGYQVTNTPFWQHNPVNCRNVHVKNIYANSIGPNSDGFDPESCDHVLIEDSTFDTGDDCIAVDSGKGPDIQYGPSQNIVIQNCKMHSGHGAMTFGSIMSGGIQNVFAQNLVFENSHWKTDPLNIAIRLKSNMSRGGFLRNLHIRNITVPNGIRTTPAFYSTLPGSAIPTKSVATSAGGIITIDCGYDPINDNVRTRPPVVSDIHISNVKVANVDTKDGKFSCYQAIVILGPVASDYNGTAKPAPHIVPVTNVTITDCDLGTPANAANPLYLYNVKGLTLKNVRIGDTIHNKTLSA</sequence>
<dbReference type="InterPro" id="IPR011050">
    <property type="entry name" value="Pectin_lyase_fold/virulence"/>
</dbReference>
<proteinExistence type="inferred from homology"/>
<protein>
    <submittedName>
        <fullName evidence="5">Polygalacturonase</fullName>
    </submittedName>
</protein>
<evidence type="ECO:0000256" key="4">
    <source>
        <dbReference type="RuleBase" id="RU361169"/>
    </source>
</evidence>
<reference evidence="5 6" key="1">
    <citation type="submission" date="2018-05" db="EMBL/GenBank/DDBJ databases">
        <title>Genomic Encyclopedia of Type Strains, Phase IV (KMG-IV): sequencing the most valuable type-strain genomes for metagenomic binning, comparative biology and taxonomic classification.</title>
        <authorList>
            <person name="Goeker M."/>
        </authorList>
    </citation>
    <scope>NUCLEOTIDE SEQUENCE [LARGE SCALE GENOMIC DNA]</scope>
    <source>
        <strain evidence="5 6">DSM 19792</strain>
    </source>
</reference>
<evidence type="ECO:0000256" key="3">
    <source>
        <dbReference type="ARBA" id="ARBA00023295"/>
    </source>
</evidence>
<dbReference type="InterPro" id="IPR051801">
    <property type="entry name" value="GH28_Enzymes"/>
</dbReference>